<evidence type="ECO:0000256" key="4">
    <source>
        <dbReference type="ARBA" id="ARBA00022692"/>
    </source>
</evidence>
<evidence type="ECO:0000259" key="8">
    <source>
        <dbReference type="Pfam" id="PF07715"/>
    </source>
</evidence>
<feature type="domain" description="TonB-dependent receptor plug" evidence="8">
    <location>
        <begin position="122"/>
        <end position="247"/>
    </location>
</feature>
<dbReference type="NCBIfam" id="TIGR04057">
    <property type="entry name" value="SusC_RagA_signa"/>
    <property type="match status" value="1"/>
</dbReference>
<evidence type="ECO:0000256" key="6">
    <source>
        <dbReference type="ARBA" id="ARBA00023237"/>
    </source>
</evidence>
<dbReference type="InterPro" id="IPR023996">
    <property type="entry name" value="TonB-dep_OMP_SusC/RagA"/>
</dbReference>
<dbReference type="EMBL" id="CP007034">
    <property type="protein sequence ID" value="AHF12239.1"/>
    <property type="molecule type" value="Genomic_DNA"/>
</dbReference>
<dbReference type="KEGG" id="bvs:BARVI_04990"/>
<dbReference type="InterPro" id="IPR012910">
    <property type="entry name" value="Plug_dom"/>
</dbReference>
<dbReference type="Pfam" id="PF07715">
    <property type="entry name" value="Plug"/>
    <property type="match status" value="1"/>
</dbReference>
<dbReference type="InterPro" id="IPR039426">
    <property type="entry name" value="TonB-dep_rcpt-like"/>
</dbReference>
<keyword evidence="5 7" id="KW-0472">Membrane</keyword>
<dbReference type="SUPFAM" id="SSF49464">
    <property type="entry name" value="Carboxypeptidase regulatory domain-like"/>
    <property type="match status" value="1"/>
</dbReference>
<dbReference type="Pfam" id="PF13715">
    <property type="entry name" value="CarbopepD_reg_2"/>
    <property type="match status" value="1"/>
</dbReference>
<gene>
    <name evidence="9" type="ORF">BARVI_04990</name>
</gene>
<dbReference type="SUPFAM" id="SSF56935">
    <property type="entry name" value="Porins"/>
    <property type="match status" value="1"/>
</dbReference>
<dbReference type="InterPro" id="IPR037066">
    <property type="entry name" value="Plug_dom_sf"/>
</dbReference>
<comment type="subcellular location">
    <subcellularLocation>
        <location evidence="1 7">Cell outer membrane</location>
        <topology evidence="1 7">Multi-pass membrane protein</topology>
    </subcellularLocation>
</comment>
<keyword evidence="6 7" id="KW-0998">Cell outer membrane</keyword>
<dbReference type="HOGENOM" id="CLU_004317_0_1_10"/>
<accession>W0EST6</accession>
<dbReference type="Gene3D" id="2.170.130.10">
    <property type="entry name" value="TonB-dependent receptor, plug domain"/>
    <property type="match status" value="1"/>
</dbReference>
<keyword evidence="3 7" id="KW-1134">Transmembrane beta strand</keyword>
<dbReference type="Proteomes" id="UP000018901">
    <property type="component" value="Chromosome"/>
</dbReference>
<name>W0EST6_9BACT</name>
<reference evidence="9 10" key="1">
    <citation type="submission" date="2013-12" db="EMBL/GenBank/DDBJ databases">
        <authorList>
            <consortium name="DOE Joint Genome Institute"/>
            <person name="Eisen J."/>
            <person name="Huntemann M."/>
            <person name="Han J."/>
            <person name="Chen A."/>
            <person name="Kyrpides N."/>
            <person name="Mavromatis K."/>
            <person name="Markowitz V."/>
            <person name="Palaniappan K."/>
            <person name="Ivanova N."/>
            <person name="Schaumberg A."/>
            <person name="Pati A."/>
            <person name="Liolios K."/>
            <person name="Nordberg H.P."/>
            <person name="Cantor M.N."/>
            <person name="Hua S.X."/>
            <person name="Woyke T."/>
        </authorList>
    </citation>
    <scope>NUCLEOTIDE SEQUENCE [LARGE SCALE GENOMIC DNA]</scope>
    <source>
        <strain evidence="10">DSM 18177</strain>
    </source>
</reference>
<proteinExistence type="inferred from homology"/>
<evidence type="ECO:0000256" key="7">
    <source>
        <dbReference type="PROSITE-ProRule" id="PRU01360"/>
    </source>
</evidence>
<sequence>MSFEFMRLKKIVILWTIALLALPVFAQVKVTGVVVSAEDGLPIIGATVLLKGKTSVGTATDLDGRFTMNVPSADSHLLVSYIGMNTKDVKVSTSEMNIVLEPNSQVLQEVVVTGMGKMDKRLFTGATTQISAETAKLDGVADISRSLEGRSAGVSVQNVSGTFGTAPKIRVRGATSIMGASKPLWVVDGVVMEDAVEINADDLSSGDAVTLISSAIAGLNADDIESFQILKDGSATSIYGARAMAGVIVVTTKKGKAGSTRISYTGEFTTRMKPNYNEFNISNSQEQMGIYKEMEEKGWLEFASIAKASTSGIYGKMYQLINTYDETNGKFGLAHTQSAMNAYLREAEFRNTDWFDQLFSSALMQNHSVSIAGGTNKGNFYTSVSVMNDPGWTASSNVRRYTFNANASYNLSETLRFTVLTSDSYRQQKAPGTLSQNVDAVSGEVKRDFDINPYSYAINASRALDPDEYYTRNFADFNIFHELDNNYIDIDVTDLKFQAELNWRPIKELEFNALGAYRYQSSVQQHYVKDRSNQAMAYRAGIDPEDATIRDINPFLYTNPDDPNALPETILPQGGIYYNDTYTVSQYDFRGTATFNKVWDNTHIFNLLAGLEVSATDRKQISWEGWGFVYDNGGVPYLDYKLFKQQVEEGHTYYGIAPTYRRSFASFANATYSYKGRYVLNGTIRYEGTNKLGMARSARWLPTWNISGAWNAHEEGFFKEKVDPKILSHATARVSYSLTADAGPASVSNATPIYSPGTVWRPTSTDQEIVLALANLGNSELTYEKKHEFNFGLDLGFLNNRINASADIYFRNNYDLIGLTYTQGVGGESAKYANVASMKANGAELTISTTNIANKDFEWTTDLTFAKMRTEITELNNRTQSIALVNGSGYAMEGYPVRSLFSYQFAGLNDEGLPQVINEKGEVTLTDINFQEYDNPYLVYEGPTDPTITGGFGNTLSWKNFRLNVFMTYSFGNKLRLDPIFSNQYDDMQALPREFKNRWTMAGDEAYTTIPVIASTRQNETIPYLNRAYSAYNYSTERIADGGFIRLKEVSLTYDIPKSFLEKIRISSASLKVQATNICLLYADKKLNGQDPEFFNTGGVAVPTPRQFTFTLRFSL</sequence>
<dbReference type="NCBIfam" id="TIGR04056">
    <property type="entry name" value="OMP_RagA_SusC"/>
    <property type="match status" value="1"/>
</dbReference>
<keyword evidence="10" id="KW-1185">Reference proteome</keyword>
<evidence type="ECO:0000313" key="9">
    <source>
        <dbReference type="EMBL" id="AHF12239.1"/>
    </source>
</evidence>
<evidence type="ECO:0000256" key="1">
    <source>
        <dbReference type="ARBA" id="ARBA00004571"/>
    </source>
</evidence>
<organism evidence="9 10">
    <name type="scientific">Barnesiella viscericola DSM 18177</name>
    <dbReference type="NCBI Taxonomy" id="880074"/>
    <lineage>
        <taxon>Bacteria</taxon>
        <taxon>Pseudomonadati</taxon>
        <taxon>Bacteroidota</taxon>
        <taxon>Bacteroidia</taxon>
        <taxon>Bacteroidales</taxon>
        <taxon>Barnesiellaceae</taxon>
        <taxon>Barnesiella</taxon>
    </lineage>
</organism>
<dbReference type="STRING" id="880074.BARVI_04990"/>
<keyword evidence="2 7" id="KW-0813">Transport</keyword>
<evidence type="ECO:0000256" key="3">
    <source>
        <dbReference type="ARBA" id="ARBA00022452"/>
    </source>
</evidence>
<evidence type="ECO:0000256" key="2">
    <source>
        <dbReference type="ARBA" id="ARBA00022448"/>
    </source>
</evidence>
<dbReference type="AlphaFoldDB" id="W0EST6"/>
<dbReference type="Gene3D" id="2.60.40.1120">
    <property type="entry name" value="Carboxypeptidase-like, regulatory domain"/>
    <property type="match status" value="1"/>
</dbReference>
<dbReference type="Gene3D" id="2.40.170.20">
    <property type="entry name" value="TonB-dependent receptor, beta-barrel domain"/>
    <property type="match status" value="1"/>
</dbReference>
<comment type="similarity">
    <text evidence="7">Belongs to the TonB-dependent receptor family.</text>
</comment>
<dbReference type="InterPro" id="IPR023997">
    <property type="entry name" value="TonB-dep_OMP_SusC/RagA_CS"/>
</dbReference>
<dbReference type="InterPro" id="IPR008969">
    <property type="entry name" value="CarboxyPept-like_regulatory"/>
</dbReference>
<keyword evidence="4 7" id="KW-0812">Transmembrane</keyword>
<dbReference type="GO" id="GO:0009279">
    <property type="term" value="C:cell outer membrane"/>
    <property type="evidence" value="ECO:0007669"/>
    <property type="project" value="UniProtKB-SubCell"/>
</dbReference>
<dbReference type="PROSITE" id="PS52016">
    <property type="entry name" value="TONB_DEPENDENT_REC_3"/>
    <property type="match status" value="1"/>
</dbReference>
<evidence type="ECO:0000313" key="10">
    <source>
        <dbReference type="Proteomes" id="UP000018901"/>
    </source>
</evidence>
<evidence type="ECO:0000256" key="5">
    <source>
        <dbReference type="ARBA" id="ARBA00023136"/>
    </source>
</evidence>
<dbReference type="eggNOG" id="COG4206">
    <property type="taxonomic scope" value="Bacteria"/>
</dbReference>
<dbReference type="PATRIC" id="fig|880074.11.peg.1051"/>
<dbReference type="InterPro" id="IPR036942">
    <property type="entry name" value="Beta-barrel_TonB_sf"/>
</dbReference>
<protein>
    <submittedName>
        <fullName evidence="9">TonB-linked outer membrane protein</fullName>
    </submittedName>
</protein>